<protein>
    <submittedName>
        <fullName evidence="2">Uncharacterized protein</fullName>
    </submittedName>
</protein>
<feature type="region of interest" description="Disordered" evidence="1">
    <location>
        <begin position="40"/>
        <end position="59"/>
    </location>
</feature>
<organism evidence="2 3">
    <name type="scientific">Ricinus communis</name>
    <name type="common">Castor bean</name>
    <dbReference type="NCBI Taxonomy" id="3988"/>
    <lineage>
        <taxon>Eukaryota</taxon>
        <taxon>Viridiplantae</taxon>
        <taxon>Streptophyta</taxon>
        <taxon>Embryophyta</taxon>
        <taxon>Tracheophyta</taxon>
        <taxon>Spermatophyta</taxon>
        <taxon>Magnoliopsida</taxon>
        <taxon>eudicotyledons</taxon>
        <taxon>Gunneridae</taxon>
        <taxon>Pentapetalae</taxon>
        <taxon>rosids</taxon>
        <taxon>fabids</taxon>
        <taxon>Malpighiales</taxon>
        <taxon>Euphorbiaceae</taxon>
        <taxon>Acalyphoideae</taxon>
        <taxon>Acalypheae</taxon>
        <taxon>Ricinus</taxon>
    </lineage>
</organism>
<evidence type="ECO:0000313" key="2">
    <source>
        <dbReference type="EMBL" id="EEF31077.1"/>
    </source>
</evidence>
<sequence>MEGKREKEMRTEEKRDEKRRVCNLIGRDDNPLVPYPACLQSGEMSGNEPFDRKANSLQE</sequence>
<dbReference type="AlphaFoldDB" id="B9SZ86"/>
<dbReference type="EMBL" id="EQ974267">
    <property type="protein sequence ID" value="EEF31077.1"/>
    <property type="molecule type" value="Genomic_DNA"/>
</dbReference>
<gene>
    <name evidence="2" type="ORF">RCOM_1055520</name>
</gene>
<proteinExistence type="predicted"/>
<name>B9SZ86_RICCO</name>
<keyword evidence="3" id="KW-1185">Reference proteome</keyword>
<dbReference type="InParanoid" id="B9SZ86"/>
<reference evidence="3" key="1">
    <citation type="journal article" date="2010" name="Nat. Biotechnol.">
        <title>Draft genome sequence of the oilseed species Ricinus communis.</title>
        <authorList>
            <person name="Chan A.P."/>
            <person name="Crabtree J."/>
            <person name="Zhao Q."/>
            <person name="Lorenzi H."/>
            <person name="Orvis J."/>
            <person name="Puiu D."/>
            <person name="Melake-Berhan A."/>
            <person name="Jones K.M."/>
            <person name="Redman J."/>
            <person name="Chen G."/>
            <person name="Cahoon E.B."/>
            <person name="Gedil M."/>
            <person name="Stanke M."/>
            <person name="Haas B.J."/>
            <person name="Wortman J.R."/>
            <person name="Fraser-Liggett C.M."/>
            <person name="Ravel J."/>
            <person name="Rabinowicz P.D."/>
        </authorList>
    </citation>
    <scope>NUCLEOTIDE SEQUENCE [LARGE SCALE GENOMIC DNA]</scope>
    <source>
        <strain evidence="3">cv. Hale</strain>
    </source>
</reference>
<evidence type="ECO:0000256" key="1">
    <source>
        <dbReference type="SAM" id="MobiDB-lite"/>
    </source>
</evidence>
<feature type="compositionally biased region" description="Basic and acidic residues" evidence="1">
    <location>
        <begin position="49"/>
        <end position="59"/>
    </location>
</feature>
<accession>B9SZ86</accession>
<dbReference type="Proteomes" id="UP000008311">
    <property type="component" value="Unassembled WGS sequence"/>
</dbReference>
<evidence type="ECO:0000313" key="3">
    <source>
        <dbReference type="Proteomes" id="UP000008311"/>
    </source>
</evidence>